<accession>A0A1R1JKK1</accession>
<proteinExistence type="predicted"/>
<organism evidence="2 3">
    <name type="scientific">Alcaligenes xylosoxydans xylosoxydans</name>
    <name type="common">Achromobacter xylosoxidans</name>
    <dbReference type="NCBI Taxonomy" id="85698"/>
    <lineage>
        <taxon>Bacteria</taxon>
        <taxon>Pseudomonadati</taxon>
        <taxon>Pseudomonadota</taxon>
        <taxon>Betaproteobacteria</taxon>
        <taxon>Burkholderiales</taxon>
        <taxon>Alcaligenaceae</taxon>
        <taxon>Achromobacter</taxon>
    </lineage>
</organism>
<dbReference type="Proteomes" id="UP000187251">
    <property type="component" value="Unassembled WGS sequence"/>
</dbReference>
<dbReference type="InterPro" id="IPR015943">
    <property type="entry name" value="WD40/YVTN_repeat-like_dom_sf"/>
</dbReference>
<name>A0A1R1JKK1_ALCXX</name>
<feature type="region of interest" description="Disordered" evidence="1">
    <location>
        <begin position="180"/>
        <end position="200"/>
    </location>
</feature>
<sequence length="542" mass="58147">MNPALRGAGKITAVFFSPDGELAAVASAFPLLINPRARAVYGGATLRYRVGLYRRGEAAPFATFDALRLPVNDVAFHPTRPAIAIGAGSYDGGYLFEGDLVIWNWADGRSRRPCLHVPEVVRCRYLDDAGQLEAWVRPWDESWDEDDDRAAPAADTLLRIRIDDSDAAWRAGEPAALDLDETTAMVDATPPDDGQSATRLADWSGLPDLGLRGAIWDLAWLDADTLGATHDACLLDRYDRNGALLSRHEGGGRGSEILRAAAVTVHALAPPDPADIFRRDSRLYALRDGQLAVARDYTGGAYTFSVDADGRLLGRQDRVGSRARGAADILLDPALAHEQRLDVGHYDCFNHYIGINGAPCLFALQGTPPGSHEGKYLCIVHPDGRIERLWPVLKPDRTPASHAMECRGAYVDDALGAGVVIAGKHYSPTVDGAYRGFIYRKSLARGQERWRHATPASASAIVLADGLVAAAFLDGSLMLIDARTGDLRLSAKVRLDGIATVIYAMAARDGILAIGTLDGRIALASLADLPARTGADGSLDLA</sequence>
<dbReference type="EMBL" id="MJMN01000064">
    <property type="protein sequence ID" value="OMG76214.1"/>
    <property type="molecule type" value="Genomic_DNA"/>
</dbReference>
<gene>
    <name evidence="2" type="ORF">BIZ92_17735</name>
</gene>
<comment type="caution">
    <text evidence="2">The sequence shown here is derived from an EMBL/GenBank/DDBJ whole genome shotgun (WGS) entry which is preliminary data.</text>
</comment>
<protein>
    <submittedName>
        <fullName evidence="2">Uncharacterized protein</fullName>
    </submittedName>
</protein>
<dbReference type="Gene3D" id="2.130.10.10">
    <property type="entry name" value="YVTN repeat-like/Quinoprotein amine dehydrogenase"/>
    <property type="match status" value="2"/>
</dbReference>
<evidence type="ECO:0000313" key="3">
    <source>
        <dbReference type="Proteomes" id="UP000187251"/>
    </source>
</evidence>
<evidence type="ECO:0000313" key="2">
    <source>
        <dbReference type="EMBL" id="OMG76214.1"/>
    </source>
</evidence>
<dbReference type="AlphaFoldDB" id="A0A1R1JKK1"/>
<evidence type="ECO:0000256" key="1">
    <source>
        <dbReference type="SAM" id="MobiDB-lite"/>
    </source>
</evidence>
<dbReference type="InterPro" id="IPR011047">
    <property type="entry name" value="Quinoprotein_ADH-like_sf"/>
</dbReference>
<reference evidence="2 3" key="1">
    <citation type="submission" date="2016-09" db="EMBL/GenBank/DDBJ databases">
        <title>Phylogenomics of Achromobacter.</title>
        <authorList>
            <person name="Jeukens J."/>
            <person name="Freschi L."/>
            <person name="Vincent A.T."/>
            <person name="Emond-Rheault J.-G."/>
            <person name="Kukavica-Ibrulj I."/>
            <person name="Charette S.J."/>
            <person name="Levesque R.C."/>
        </authorList>
    </citation>
    <scope>NUCLEOTIDE SEQUENCE [LARGE SCALE GENOMIC DNA]</scope>
    <source>
        <strain evidence="2 3">AUS488</strain>
    </source>
</reference>
<dbReference type="SUPFAM" id="SSF50998">
    <property type="entry name" value="Quinoprotein alcohol dehydrogenase-like"/>
    <property type="match status" value="1"/>
</dbReference>